<dbReference type="GO" id="GO:0003841">
    <property type="term" value="F:1-acylglycerol-3-phosphate O-acyltransferase activity"/>
    <property type="evidence" value="ECO:0007669"/>
    <property type="project" value="TreeGrafter"/>
</dbReference>
<dbReference type="InterPro" id="IPR002123">
    <property type="entry name" value="Plipid/glycerol_acylTrfase"/>
</dbReference>
<dbReference type="AlphaFoldDB" id="A0AAD1GW66"/>
<dbReference type="PANTHER" id="PTHR10434:SF55">
    <property type="entry name" value="POSSIBLE ACYLTRANSFERASE"/>
    <property type="match status" value="1"/>
</dbReference>
<feature type="compositionally biased region" description="Basic residues" evidence="3">
    <location>
        <begin position="225"/>
        <end position="238"/>
    </location>
</feature>
<feature type="domain" description="Phospholipid/glycerol acyltransferase" evidence="4">
    <location>
        <begin position="37"/>
        <end position="151"/>
    </location>
</feature>
<dbReference type="SMART" id="SM00563">
    <property type="entry name" value="PlsC"/>
    <property type="match status" value="1"/>
</dbReference>
<sequence length="313" mass="35417">MEPVFRTLEIAAKVVVKVWGSQITYENLQNIPETGGAVVAINHTSYVDWLFAGLAVHERGRRIRYLIKAEMQQVKVVDYLIRHTKTIPVDRQAGAEAYAVAVQRLREGEVVGLMPEATISRSFELKEFKTGAARMALEARVPIVPLIVWGAQRIWTKDHPKSLGHKKIPITVAAGRALPPEGRADELTAVLRDEMTSLLYQVQQQYPHPGGAYWVPRRLGGGAPHRPRRPGWRNRKQRCGQPAVQRANLGRAGLDGRGSEHGRARISHHRDTCQSRDRGQRYQDHFHRRGEHSRTRRRGVGREPHQLRRLGSG</sequence>
<dbReference type="CDD" id="cd07989">
    <property type="entry name" value="LPLAT_AGPAT-like"/>
    <property type="match status" value="1"/>
</dbReference>
<accession>A0AAD1GW66</accession>
<evidence type="ECO:0000256" key="3">
    <source>
        <dbReference type="SAM" id="MobiDB-lite"/>
    </source>
</evidence>
<proteinExistence type="predicted"/>
<dbReference type="KEGG" id="mxe:MYXE_02320"/>
<evidence type="ECO:0000259" key="4">
    <source>
        <dbReference type="SMART" id="SM00563"/>
    </source>
</evidence>
<dbReference type="Pfam" id="PF01553">
    <property type="entry name" value="Acyltransferase"/>
    <property type="match status" value="1"/>
</dbReference>
<feature type="region of interest" description="Disordered" evidence="3">
    <location>
        <begin position="217"/>
        <end position="313"/>
    </location>
</feature>
<dbReference type="Proteomes" id="UP000464624">
    <property type="component" value="Chromosome"/>
</dbReference>
<evidence type="ECO:0000256" key="1">
    <source>
        <dbReference type="ARBA" id="ARBA00022679"/>
    </source>
</evidence>
<evidence type="ECO:0000256" key="2">
    <source>
        <dbReference type="ARBA" id="ARBA00023315"/>
    </source>
</evidence>
<protein>
    <recommendedName>
        <fullName evidence="4">Phospholipid/glycerol acyltransferase domain-containing protein</fullName>
    </recommendedName>
</protein>
<dbReference type="GO" id="GO:0005886">
    <property type="term" value="C:plasma membrane"/>
    <property type="evidence" value="ECO:0007669"/>
    <property type="project" value="TreeGrafter"/>
</dbReference>
<reference evidence="5 6" key="1">
    <citation type="submission" date="2019-12" db="EMBL/GenBank/DDBJ databases">
        <title>Complete genome sequence of Mycolicibacterium xenopi str. JCM15661T.</title>
        <authorList>
            <person name="Yoshida M."/>
            <person name="Fukano H."/>
            <person name="Asakura T."/>
            <person name="Hoshino Y."/>
        </authorList>
    </citation>
    <scope>NUCLEOTIDE SEQUENCE [LARGE SCALE GENOMIC DNA]</scope>
    <source>
        <strain evidence="5 6">JCM 15661T</strain>
    </source>
</reference>
<dbReference type="GO" id="GO:0006654">
    <property type="term" value="P:phosphatidic acid biosynthetic process"/>
    <property type="evidence" value="ECO:0007669"/>
    <property type="project" value="TreeGrafter"/>
</dbReference>
<feature type="compositionally biased region" description="Basic and acidic residues" evidence="3">
    <location>
        <begin position="257"/>
        <end position="285"/>
    </location>
</feature>
<dbReference type="EMBL" id="AP022314">
    <property type="protein sequence ID" value="BBU20443.1"/>
    <property type="molecule type" value="Genomic_DNA"/>
</dbReference>
<feature type="compositionally biased region" description="Basic residues" evidence="3">
    <location>
        <begin position="286"/>
        <end position="299"/>
    </location>
</feature>
<keyword evidence="1" id="KW-0808">Transferase</keyword>
<evidence type="ECO:0000313" key="6">
    <source>
        <dbReference type="Proteomes" id="UP000464624"/>
    </source>
</evidence>
<dbReference type="SUPFAM" id="SSF69593">
    <property type="entry name" value="Glycerol-3-phosphate (1)-acyltransferase"/>
    <property type="match status" value="1"/>
</dbReference>
<keyword evidence="2" id="KW-0012">Acyltransferase</keyword>
<dbReference type="PANTHER" id="PTHR10434">
    <property type="entry name" value="1-ACYL-SN-GLYCEROL-3-PHOSPHATE ACYLTRANSFERASE"/>
    <property type="match status" value="1"/>
</dbReference>
<name>A0AAD1GW66_MYCXE</name>
<evidence type="ECO:0000313" key="5">
    <source>
        <dbReference type="EMBL" id="BBU20443.1"/>
    </source>
</evidence>
<gene>
    <name evidence="5" type="ORF">MYXE_02320</name>
</gene>
<organism evidence="5 6">
    <name type="scientific">Mycobacterium xenopi</name>
    <dbReference type="NCBI Taxonomy" id="1789"/>
    <lineage>
        <taxon>Bacteria</taxon>
        <taxon>Bacillati</taxon>
        <taxon>Actinomycetota</taxon>
        <taxon>Actinomycetes</taxon>
        <taxon>Mycobacteriales</taxon>
        <taxon>Mycobacteriaceae</taxon>
        <taxon>Mycobacterium</taxon>
    </lineage>
</organism>